<dbReference type="Gene3D" id="3.10.20.230">
    <property type="entry name" value="Doublecortin domain"/>
    <property type="match status" value="1"/>
</dbReference>
<dbReference type="AlphaFoldDB" id="A0AAV5WQW9"/>
<evidence type="ECO:0000313" key="4">
    <source>
        <dbReference type="Proteomes" id="UP001432322"/>
    </source>
</evidence>
<feature type="compositionally biased region" description="Basic and acidic residues" evidence="1">
    <location>
        <begin position="298"/>
        <end position="318"/>
    </location>
</feature>
<protein>
    <recommendedName>
        <fullName evidence="2">Doublecortin domain-containing protein</fullName>
    </recommendedName>
</protein>
<name>A0AAV5WQW9_9BILA</name>
<sequence length="537" mass="63015">NFDLSIEAPAYYDPYNNVSYLELNKSRYGEIERHESEKLENRTRRPSVRKIYLKKNGDSKKNKPKKFIWKKWASPTLKLLIDDAGTFMGMGSEAKFLYDKSGYRIRDEDEIHEGETYYVAGSETFEIFDGDFDTGVTPRNNYSRQSYQYNKVPKNGYIPAPRKDPGRRESRVSQANNRRGSWWSTTSEDLIDYDYDKYDYRSPSPRRYRSKSATSFYDPGHHYSSVPRPISTSHRSAYPISADAHGRDSVYRHYDYGEIPSPRRETRREYPKSGDPRSAPAVKTPKREKSRRRASILDTRDTYRDVPTRHTYPHEPRGRSRARTSQSAAHINLTSDFDHDDALRKDKVEMKKHKEMMKSYNRSKSGVIYNRRDQTHPDAYLIYVFLNGQGMNCQHINFQKKQLEKGMHYVLELVARRYNVNPAKLCNMDGKKINEVQDLMSRGAYVLVPVGQKFRDQWYFLPDNAIDTSPITLKLIVIYFLIFSSNVDRIRERSAQRDRLLQRREKKAKSVAGRKKYDVTRSKSMDLTRGPSRKSLY</sequence>
<proteinExistence type="predicted"/>
<dbReference type="SMART" id="SM00537">
    <property type="entry name" value="DCX"/>
    <property type="match status" value="1"/>
</dbReference>
<accession>A0AAV5WQW9</accession>
<feature type="region of interest" description="Disordered" evidence="1">
    <location>
        <begin position="153"/>
        <end position="179"/>
    </location>
</feature>
<organism evidence="3 4">
    <name type="scientific">Pristionchus fissidentatus</name>
    <dbReference type="NCBI Taxonomy" id="1538716"/>
    <lineage>
        <taxon>Eukaryota</taxon>
        <taxon>Metazoa</taxon>
        <taxon>Ecdysozoa</taxon>
        <taxon>Nematoda</taxon>
        <taxon>Chromadorea</taxon>
        <taxon>Rhabditida</taxon>
        <taxon>Rhabditina</taxon>
        <taxon>Diplogasteromorpha</taxon>
        <taxon>Diplogasteroidea</taxon>
        <taxon>Neodiplogasteridae</taxon>
        <taxon>Pristionchus</taxon>
    </lineage>
</organism>
<dbReference type="InterPro" id="IPR003533">
    <property type="entry name" value="Doublecortin_dom"/>
</dbReference>
<dbReference type="GO" id="GO:0035556">
    <property type="term" value="P:intracellular signal transduction"/>
    <property type="evidence" value="ECO:0007669"/>
    <property type="project" value="InterPro"/>
</dbReference>
<dbReference type="EMBL" id="BTSY01000006">
    <property type="protein sequence ID" value="GMT33089.1"/>
    <property type="molecule type" value="Genomic_DNA"/>
</dbReference>
<dbReference type="InterPro" id="IPR036572">
    <property type="entry name" value="Doublecortin_dom_sf"/>
</dbReference>
<dbReference type="Proteomes" id="UP001432322">
    <property type="component" value="Unassembled WGS sequence"/>
</dbReference>
<feature type="compositionally biased region" description="Basic residues" evidence="1">
    <location>
        <begin position="284"/>
        <end position="294"/>
    </location>
</feature>
<comment type="caution">
    <text evidence="3">The sequence shown here is derived from an EMBL/GenBank/DDBJ whole genome shotgun (WGS) entry which is preliminary data.</text>
</comment>
<feature type="compositionally biased region" description="Basic and acidic residues" evidence="1">
    <location>
        <begin position="515"/>
        <end position="526"/>
    </location>
</feature>
<gene>
    <name evidence="3" type="ORF">PFISCL1PPCAC_24386</name>
</gene>
<feature type="compositionally biased region" description="Basic and acidic residues" evidence="1">
    <location>
        <begin position="161"/>
        <end position="171"/>
    </location>
</feature>
<dbReference type="PROSITE" id="PS50309">
    <property type="entry name" value="DC"/>
    <property type="match status" value="1"/>
</dbReference>
<evidence type="ECO:0000256" key="1">
    <source>
        <dbReference type="SAM" id="MobiDB-lite"/>
    </source>
</evidence>
<evidence type="ECO:0000313" key="3">
    <source>
        <dbReference type="EMBL" id="GMT33089.1"/>
    </source>
</evidence>
<feature type="compositionally biased region" description="Basic residues" evidence="1">
    <location>
        <begin position="504"/>
        <end position="514"/>
    </location>
</feature>
<reference evidence="3" key="1">
    <citation type="submission" date="2023-10" db="EMBL/GenBank/DDBJ databases">
        <title>Genome assembly of Pristionchus species.</title>
        <authorList>
            <person name="Yoshida K."/>
            <person name="Sommer R.J."/>
        </authorList>
    </citation>
    <scope>NUCLEOTIDE SEQUENCE</scope>
    <source>
        <strain evidence="3">RS5133</strain>
    </source>
</reference>
<feature type="region of interest" description="Disordered" evidence="1">
    <location>
        <begin position="201"/>
        <end position="234"/>
    </location>
</feature>
<feature type="region of interest" description="Disordered" evidence="1">
    <location>
        <begin position="251"/>
        <end position="327"/>
    </location>
</feature>
<evidence type="ECO:0000259" key="2">
    <source>
        <dbReference type="PROSITE" id="PS50309"/>
    </source>
</evidence>
<feature type="domain" description="Doublecortin" evidence="2">
    <location>
        <begin position="49"/>
        <end position="131"/>
    </location>
</feature>
<feature type="compositionally biased region" description="Basic and acidic residues" evidence="1">
    <location>
        <begin position="251"/>
        <end position="275"/>
    </location>
</feature>
<feature type="region of interest" description="Disordered" evidence="1">
    <location>
        <begin position="501"/>
        <end position="537"/>
    </location>
</feature>
<keyword evidence="4" id="KW-1185">Reference proteome</keyword>
<dbReference type="SUPFAM" id="SSF89837">
    <property type="entry name" value="Doublecortin (DC)"/>
    <property type="match status" value="1"/>
</dbReference>
<feature type="non-terminal residue" evidence="3">
    <location>
        <position position="1"/>
    </location>
</feature>